<dbReference type="PANTHER" id="PTHR24123">
    <property type="entry name" value="ANKYRIN REPEAT-CONTAINING"/>
    <property type="match status" value="1"/>
</dbReference>
<evidence type="ECO:0000313" key="4">
    <source>
        <dbReference type="EMBL" id="KAH0535180.1"/>
    </source>
</evidence>
<dbReference type="InterPro" id="IPR051165">
    <property type="entry name" value="Multifunctional_ANK_Repeat"/>
</dbReference>
<accession>A0AAV7HTG5</accession>
<keyword evidence="2 3" id="KW-0040">ANK repeat</keyword>
<dbReference type="Proteomes" id="UP000826195">
    <property type="component" value="Unassembled WGS sequence"/>
</dbReference>
<dbReference type="SMART" id="SM00248">
    <property type="entry name" value="ANK"/>
    <property type="match status" value="3"/>
</dbReference>
<evidence type="ECO:0000256" key="2">
    <source>
        <dbReference type="ARBA" id="ARBA00023043"/>
    </source>
</evidence>
<dbReference type="EMBL" id="JAHXZJ010002982">
    <property type="protein sequence ID" value="KAH0535180.1"/>
    <property type="molecule type" value="Genomic_DNA"/>
</dbReference>
<dbReference type="PROSITE" id="PS50088">
    <property type="entry name" value="ANK_REPEAT"/>
    <property type="match status" value="1"/>
</dbReference>
<gene>
    <name evidence="5" type="ORF">KQX54_000191</name>
    <name evidence="4" type="ORF">KQX54_014636</name>
</gene>
<dbReference type="Pfam" id="PF00023">
    <property type="entry name" value="Ank"/>
    <property type="match status" value="1"/>
</dbReference>
<keyword evidence="6" id="KW-1185">Reference proteome</keyword>
<dbReference type="PROSITE" id="PS50297">
    <property type="entry name" value="ANK_REP_REGION"/>
    <property type="match status" value="1"/>
</dbReference>
<evidence type="ECO:0000256" key="1">
    <source>
        <dbReference type="ARBA" id="ARBA00022737"/>
    </source>
</evidence>
<reference evidence="4 6" key="1">
    <citation type="journal article" date="2021" name="J. Hered.">
        <title>A chromosome-level genome assembly of the parasitoid wasp, Cotesia glomerata (Hymenoptera: Braconidae).</title>
        <authorList>
            <person name="Pinto B.J."/>
            <person name="Weis J.J."/>
            <person name="Gamble T."/>
            <person name="Ode P.J."/>
            <person name="Paul R."/>
            <person name="Zaspel J.M."/>
        </authorList>
    </citation>
    <scope>NUCLEOTIDE SEQUENCE [LARGE SCALE GENOMIC DNA]</scope>
    <source>
        <strain evidence="4">CgM1</strain>
    </source>
</reference>
<dbReference type="InterPro" id="IPR002110">
    <property type="entry name" value="Ankyrin_rpt"/>
</dbReference>
<dbReference type="Pfam" id="PF12796">
    <property type="entry name" value="Ank_2"/>
    <property type="match status" value="1"/>
</dbReference>
<evidence type="ECO:0000313" key="6">
    <source>
        <dbReference type="Proteomes" id="UP000826195"/>
    </source>
</evidence>
<dbReference type="SUPFAM" id="SSF48403">
    <property type="entry name" value="Ankyrin repeat"/>
    <property type="match status" value="1"/>
</dbReference>
<evidence type="ECO:0000256" key="3">
    <source>
        <dbReference type="PROSITE-ProRule" id="PRU00023"/>
    </source>
</evidence>
<dbReference type="EMBL" id="JAHXZJ010000347">
    <property type="protein sequence ID" value="KAH0562010.1"/>
    <property type="molecule type" value="Genomic_DNA"/>
</dbReference>
<sequence>MRNINAIDKNNRTPLHYADNIENMKTLLNHGANVNSGDDEDVNSVDEEGKTPLHYATLLCSTMIVKEVVDNGVNLSVADNKCGKTALHITVARKECYEINHNLSNHGACANAVNKDNKTQFHCVSKI</sequence>
<dbReference type="InterPro" id="IPR036770">
    <property type="entry name" value="Ankyrin_rpt-contain_sf"/>
</dbReference>
<feature type="repeat" description="ANK" evidence="3">
    <location>
        <begin position="48"/>
        <end position="80"/>
    </location>
</feature>
<dbReference type="PANTHER" id="PTHR24123:SF33">
    <property type="entry name" value="PROTEIN HOS4"/>
    <property type="match status" value="1"/>
</dbReference>
<protein>
    <submittedName>
        <fullName evidence="4">Uncharacterized protein</fullName>
    </submittedName>
</protein>
<proteinExistence type="predicted"/>
<evidence type="ECO:0000313" key="5">
    <source>
        <dbReference type="EMBL" id="KAH0562010.1"/>
    </source>
</evidence>
<keyword evidence="1" id="KW-0677">Repeat</keyword>
<name>A0AAV7HTG5_COTGL</name>
<dbReference type="AlphaFoldDB" id="A0AAV7HTG5"/>
<comment type="caution">
    <text evidence="4">The sequence shown here is derived from an EMBL/GenBank/DDBJ whole genome shotgun (WGS) entry which is preliminary data.</text>
</comment>
<organism evidence="4 6">
    <name type="scientific">Cotesia glomerata</name>
    <name type="common">Lepidopteran parasitic wasp</name>
    <name type="synonym">Apanteles glomeratus</name>
    <dbReference type="NCBI Taxonomy" id="32391"/>
    <lineage>
        <taxon>Eukaryota</taxon>
        <taxon>Metazoa</taxon>
        <taxon>Ecdysozoa</taxon>
        <taxon>Arthropoda</taxon>
        <taxon>Hexapoda</taxon>
        <taxon>Insecta</taxon>
        <taxon>Pterygota</taxon>
        <taxon>Neoptera</taxon>
        <taxon>Endopterygota</taxon>
        <taxon>Hymenoptera</taxon>
        <taxon>Apocrita</taxon>
        <taxon>Ichneumonoidea</taxon>
        <taxon>Braconidae</taxon>
        <taxon>Microgastrinae</taxon>
        <taxon>Cotesia</taxon>
    </lineage>
</organism>
<dbReference type="Gene3D" id="1.25.40.20">
    <property type="entry name" value="Ankyrin repeat-containing domain"/>
    <property type="match status" value="2"/>
</dbReference>